<comment type="caution">
    <text evidence="4">The sequence shown here is derived from an EMBL/GenBank/DDBJ whole genome shotgun (WGS) entry which is preliminary data.</text>
</comment>
<evidence type="ECO:0000256" key="1">
    <source>
        <dbReference type="ARBA" id="ARBA00004613"/>
    </source>
</evidence>
<keyword evidence="2" id="KW-0964">Secreted</keyword>
<dbReference type="PANTHER" id="PTHR38340">
    <property type="entry name" value="S-LAYER PROTEIN"/>
    <property type="match status" value="1"/>
</dbReference>
<dbReference type="PRINTS" id="PR00313">
    <property type="entry name" value="CABNDNGRPT"/>
</dbReference>
<dbReference type="PANTHER" id="PTHR38340:SF1">
    <property type="entry name" value="S-LAYER PROTEIN"/>
    <property type="match status" value="1"/>
</dbReference>
<gene>
    <name evidence="4" type="ORF">ACFOKF_20620</name>
</gene>
<dbReference type="InterPro" id="IPR018511">
    <property type="entry name" value="Hemolysin-typ_Ca-bd_CS"/>
</dbReference>
<evidence type="ECO:0000313" key="5">
    <source>
        <dbReference type="Proteomes" id="UP001595681"/>
    </source>
</evidence>
<dbReference type="RefSeq" id="WP_380798379.1">
    <property type="nucleotide sequence ID" value="NZ_JBHRVU010000005.1"/>
</dbReference>
<keyword evidence="5" id="KW-1185">Reference proteome</keyword>
<protein>
    <recommendedName>
        <fullName evidence="6">Calcium-binding protein</fullName>
    </recommendedName>
</protein>
<dbReference type="PROSITE" id="PS00330">
    <property type="entry name" value="HEMOLYSIN_CALCIUM"/>
    <property type="match status" value="10"/>
</dbReference>
<accession>A0ABV7NJQ1</accession>
<reference evidence="5" key="1">
    <citation type="journal article" date="2019" name="Int. J. Syst. Evol. Microbiol.">
        <title>The Global Catalogue of Microorganisms (GCM) 10K type strain sequencing project: providing services to taxonomists for standard genome sequencing and annotation.</title>
        <authorList>
            <consortium name="The Broad Institute Genomics Platform"/>
            <consortium name="The Broad Institute Genome Sequencing Center for Infectious Disease"/>
            <person name="Wu L."/>
            <person name="Ma J."/>
        </authorList>
    </citation>
    <scope>NUCLEOTIDE SEQUENCE [LARGE SCALE GENOMIC DNA]</scope>
    <source>
        <strain evidence="5">CCM 7491</strain>
    </source>
</reference>
<dbReference type="Gene3D" id="2.150.10.10">
    <property type="entry name" value="Serralysin-like metalloprotease, C-terminal"/>
    <property type="match status" value="13"/>
</dbReference>
<name>A0ABV7NJQ1_9SPHN</name>
<dbReference type="Pfam" id="PF00353">
    <property type="entry name" value="HemolysinCabind"/>
    <property type="match status" value="18"/>
</dbReference>
<comment type="subcellular location">
    <subcellularLocation>
        <location evidence="1">Secreted</location>
    </subcellularLocation>
</comment>
<dbReference type="InterPro" id="IPR011049">
    <property type="entry name" value="Serralysin-like_metalloprot_C"/>
</dbReference>
<dbReference type="EMBL" id="JBHRVU010000005">
    <property type="protein sequence ID" value="MFC3443565.1"/>
    <property type="molecule type" value="Genomic_DNA"/>
</dbReference>
<proteinExistence type="predicted"/>
<evidence type="ECO:0000256" key="2">
    <source>
        <dbReference type="ARBA" id="ARBA00022525"/>
    </source>
</evidence>
<evidence type="ECO:0000256" key="3">
    <source>
        <dbReference type="SAM" id="MobiDB-lite"/>
    </source>
</evidence>
<evidence type="ECO:0000313" key="4">
    <source>
        <dbReference type="EMBL" id="MFC3443565.1"/>
    </source>
</evidence>
<feature type="compositionally biased region" description="Polar residues" evidence="3">
    <location>
        <begin position="8"/>
        <end position="19"/>
    </location>
</feature>
<dbReference type="InterPro" id="IPR001343">
    <property type="entry name" value="Hemolysn_Ca-bd"/>
</dbReference>
<dbReference type="SUPFAM" id="SSF51120">
    <property type="entry name" value="beta-Roll"/>
    <property type="match status" value="12"/>
</dbReference>
<feature type="region of interest" description="Disordered" evidence="3">
    <location>
        <begin position="1"/>
        <end position="27"/>
    </location>
</feature>
<dbReference type="InterPro" id="IPR050557">
    <property type="entry name" value="RTX_toxin/Mannuronan_C5-epim"/>
</dbReference>
<dbReference type="Proteomes" id="UP001595681">
    <property type="component" value="Unassembled WGS sequence"/>
</dbReference>
<organism evidence="4 5">
    <name type="scientific">Sphingobium rhizovicinum</name>
    <dbReference type="NCBI Taxonomy" id="432308"/>
    <lineage>
        <taxon>Bacteria</taxon>
        <taxon>Pseudomonadati</taxon>
        <taxon>Pseudomonadota</taxon>
        <taxon>Alphaproteobacteria</taxon>
        <taxon>Sphingomonadales</taxon>
        <taxon>Sphingomonadaceae</taxon>
        <taxon>Sphingobium</taxon>
    </lineage>
</organism>
<evidence type="ECO:0008006" key="6">
    <source>
        <dbReference type="Google" id="ProtNLM"/>
    </source>
</evidence>
<sequence length="2315" mass="231958">MTDYTGGSEDNSWTITPSDGNSNVNGGGGTDSLTVDLSTSTGYYQYGYWYGPTSSGYVYDYGSGQSVYISNIEVLTILFGSGDSEFSIYNNAVVSFNGGAGTDYFLGDFSTSTANISFTLNETAGTTSTFVNQGTTLTNVERISVSTGSGNDSITGGALADTIRVGTGTNSVSGGAGNDTIYSSGVDTINGGADYDYWYGQYGDLTTALNVTESAGVYTLSNGGSVTNVENLQLTTGSGNDSFQIATSGTFNAGDGTDSMTINWSASDSYSQYGYWYGAGSSLYAYDYAYGYSVSASNIEALTVRFGSGDSSFAAYNNAVVAFNGGAGNDSFTGDFSTSTANISFTLNETANATSTFTGQGSTLTNVERIDITTGTGNDSITGGSSNDTIRAGAGTNSVNGAAGNDTLYSSGADTVNGGADYDYWYGQYGDLTTALNVTESAGVYTLSNGGSVTNVENLHLTTGTGNDSFQIATSGTFNAGDGTDSMTINWSASDGYSQYGYWYGAGNSLYAYDYGYGYSVSASNIEALTVRFGSGDGSFAVYNNAVVAFNGGAGNDLFTGDFSTSTANISFTLNETADATSTFVNQGSTLTNVERLDVSTGSGNDSITGGSLVDTIRAGTGTNSVNGGAGNDSIYSSGVDTVNGGADYDYWYGQYGALTTALNVTESAGVYTLSNGGSISNVENLQLTTGSGNDSFQIATSGTFNAGDGTDSMTINWSASDGYSQYGYWYGAGNSLYAYDYGYGYNVSASNIEALTVLFGSGDGSFTAYNNAVVAFNGGAGTDMFYGDFSTSTANISFTLNQTAGSTSTFVNQGSTLTNVERIDVTTGSGNDSITAGALNDTIRVGSGTNSINGGAGNDNIYSNGVDTVDGGADYDYWYGQYGDLTSALTVTESAGVYALSNGGSITNVENLQLTTGSGNDSFQIATSGTFNAGDGSDSMTINWSASDGYSQYGYWYGAGSNSMYAYDYGYGYSVNAQNIETLTVLFGSGEGNFTAYANAVVAFNGGGGTDYFTGDFSTNTADISFTLNQTADATSTFVGQGTTLTNVERISIESGAGNDSITGGSLQDYINGGAGNDVIDGGDGVDWEQFSGGVNGNDTFSFASSSNAITFSLNTNQGTWYDAGSGYDYISGFENLIGSAQNDTLTGTATANRIDGGAGADAMIGGAGNDVYTVDNVGDVITELAGEGTDEVRTTLATYTLGTNLERLTGLLSTGQTLTGNSVANIITGGSGNDTLNGAAGADTMIGGAGNDTYIVDNAGDVVTEAAGQGTDTVRTALASYTLAANVENLIGTAATAQTLTGNGLANTITTGAGNDTLNGGAGNDTLNGGTGADTMVGGTGDDIYIVDNAGDVVTEASGAGTDEVRTTLATYTLGANVENLTGTATTGQTLTGNSLANVITGGSGNDSIDGGTGADSMAGGAGNDVYTVDNAGDVVTEASGEGTDEVRTALSSYTLTANVERLTATGTTGQTLTGNNLANIIAGTIGNDIIDGGTGADSMTGGLGNDIYYVDNASDTVTESAGQGTDEIRTTLASYTLGANLENLTGIAATGQSLTGNSSANVITGGNGNDTLNGGTGADTMAGGLGNDTYVVDNVGDVVTEASGEGTDLIQTALATYTLGANVENLTGTATTGQTLTGNSLGNVITGGTGADTLSGLAGNDTLSGGNGNDLLNGGAGNDVMDGGAGIDTLTYADATAAVTISLALTTAQNTGGSGSDTVSNIENLIGSSFADSLTGSSADNVIDGGTGADIMAGGAGNDTYYVDNVGDNVVEADGAGTDIIYSSVSYTLAGRIVETLTLTGSSNIDATGNGRANILNGNSGNNILSGLDGNDTLNGGAGNDMLDGGAGNDILTGGMGDDVYIVDSLSDVLTELAGEGTDEVRTSLATYTLAANVENLTGTVTTGQTLIGNVLANIITGSTGNDTLNGGTGADTLNGGLGDDVYYVDNVLDNVIEADGAGNDTIYASVSYDLTARLVETLSLTGSDAIDGIGNGRANVINGNGNGNSLSGLGGNDTLNGGNGADILNGGAGNDILNGGAHTDTATYIDATGAVTVNLGITTAQNTGGAGTDTLISIEKLVGSAFNDTLTGDGGNNTLDGGAGADTLTGGLGDDTYYVDNVNDNVIEADNAGSDRIFSSVSYALTGRIVEFLSLTGTANIDATGNGRVNTLTGNDGNNILSGLGGGDRMLGGAGNDTLIGGAGNDTLTGGDGADTFVFDSALGSSNVDRILDYVVADDSIQLDDAIFTTLSAGTLSANAFYIGASAHDADDRIIYNSSNGGLYYDADGNGAGAAVLFAQIGTGLAMTNAEFIVG</sequence>